<keyword evidence="1" id="KW-0812">Transmembrane</keyword>
<keyword evidence="3" id="KW-1185">Reference proteome</keyword>
<evidence type="ECO:0000313" key="3">
    <source>
        <dbReference type="Proteomes" id="UP000194464"/>
    </source>
</evidence>
<reference evidence="2 3" key="1">
    <citation type="submission" date="2017-04" db="EMBL/GenBank/DDBJ databases">
        <authorList>
            <person name="Varghese N."/>
            <person name="Submissions S."/>
        </authorList>
    </citation>
    <scope>NUCLEOTIDE SEQUENCE [LARGE SCALE GENOMIC DNA]</scope>
    <source>
        <strain evidence="2 3">VKM Ac-1784</strain>
    </source>
</reference>
<keyword evidence="1" id="KW-1133">Transmembrane helix</keyword>
<dbReference type="EMBL" id="FXWJ01000007">
    <property type="protein sequence ID" value="SMQ75535.1"/>
    <property type="molecule type" value="Genomic_DNA"/>
</dbReference>
<dbReference type="RefSeq" id="WP_086475390.1">
    <property type="nucleotide sequence ID" value="NZ_FXWJ01000007.1"/>
</dbReference>
<name>A0ABY1RIZ0_9MICO</name>
<feature type="transmembrane region" description="Helical" evidence="1">
    <location>
        <begin position="6"/>
        <end position="32"/>
    </location>
</feature>
<accession>A0ABY1RIZ0</accession>
<evidence type="ECO:0000313" key="2">
    <source>
        <dbReference type="EMBL" id="SMQ75535.1"/>
    </source>
</evidence>
<dbReference type="Proteomes" id="UP000194464">
    <property type="component" value="Unassembled WGS sequence"/>
</dbReference>
<feature type="transmembrane region" description="Helical" evidence="1">
    <location>
        <begin position="44"/>
        <end position="64"/>
    </location>
</feature>
<comment type="caution">
    <text evidence="2">The sequence shown here is derived from an EMBL/GenBank/DDBJ whole genome shotgun (WGS) entry which is preliminary data.</text>
</comment>
<evidence type="ECO:0008006" key="4">
    <source>
        <dbReference type="Google" id="ProtNLM"/>
    </source>
</evidence>
<protein>
    <recommendedName>
        <fullName evidence="4">DUF4190 domain-containing protein</fullName>
    </recommendedName>
</protein>
<organism evidence="2 3">
    <name type="scientific">Plantibacter elymi</name>
    <name type="common">nom. nud.</name>
    <dbReference type="NCBI Taxonomy" id="199708"/>
    <lineage>
        <taxon>Bacteria</taxon>
        <taxon>Bacillati</taxon>
        <taxon>Actinomycetota</taxon>
        <taxon>Actinomycetes</taxon>
        <taxon>Micrococcales</taxon>
        <taxon>Microbacteriaceae</taxon>
        <taxon>Plantibacter</taxon>
    </lineage>
</organism>
<evidence type="ECO:0000256" key="1">
    <source>
        <dbReference type="SAM" id="Phobius"/>
    </source>
</evidence>
<keyword evidence="1" id="KW-0472">Membrane</keyword>
<gene>
    <name evidence="2" type="ORF">SAMN06295909_3858</name>
</gene>
<proteinExistence type="predicted"/>
<sequence>MRNPEVWLALVGLLGGVVIAGALFAPIAAIIAGVGFQLKRKERGIAPGLLLFSLAAIVLAIFIYPAHFRAVATCDAIAAGASNSPVERLLDTPTERRMDALEAGCNDLPFYEMSEY</sequence>